<proteinExistence type="predicted"/>
<keyword evidence="3" id="KW-1185">Reference proteome</keyword>
<accession>A0A0N4WWN7</accession>
<dbReference type="Proteomes" id="UP000268014">
    <property type="component" value="Unassembled WGS sequence"/>
</dbReference>
<dbReference type="WBParaSite" id="HPLM_0001617701-mRNA-1">
    <property type="protein sequence ID" value="HPLM_0001617701-mRNA-1"/>
    <property type="gene ID" value="HPLM_0001617701"/>
</dbReference>
<feature type="transmembrane region" description="Helical" evidence="1">
    <location>
        <begin position="36"/>
        <end position="57"/>
    </location>
</feature>
<evidence type="ECO:0000256" key="1">
    <source>
        <dbReference type="SAM" id="Phobius"/>
    </source>
</evidence>
<dbReference type="AlphaFoldDB" id="A0A0N4WWN7"/>
<sequence length="149" mass="16868">MDTQATTVVMELGVRLMTMCLPSAHITKAVDHLPNWQLFVAQVSLPLIVAAPFYCVFNFQYGLMGTNAPLILSAPDIRYDASYRLVRVVYLTPMLWIPCTNILVTIYTTKSLHSRIFNPLLPDKTTVVAMTQLHRCPTRVNAWQLDQKS</sequence>
<evidence type="ECO:0000313" key="4">
    <source>
        <dbReference type="WBParaSite" id="HPLM_0001617701-mRNA-1"/>
    </source>
</evidence>
<protein>
    <submittedName>
        <fullName evidence="4">G protein-coupled receptor</fullName>
    </submittedName>
</protein>
<keyword evidence="1" id="KW-1133">Transmembrane helix</keyword>
<evidence type="ECO:0000313" key="3">
    <source>
        <dbReference type="Proteomes" id="UP000268014"/>
    </source>
</evidence>
<keyword evidence="1" id="KW-0812">Transmembrane</keyword>
<dbReference type="OrthoDB" id="10476751at2759"/>
<dbReference type="EMBL" id="UZAF01019304">
    <property type="protein sequence ID" value="VDO59034.1"/>
    <property type="molecule type" value="Genomic_DNA"/>
</dbReference>
<gene>
    <name evidence="2" type="ORF">HPLM_LOCUS16169</name>
</gene>
<keyword evidence="1" id="KW-0472">Membrane</keyword>
<organism evidence="4">
    <name type="scientific">Haemonchus placei</name>
    <name type="common">Barber's pole worm</name>
    <dbReference type="NCBI Taxonomy" id="6290"/>
    <lineage>
        <taxon>Eukaryota</taxon>
        <taxon>Metazoa</taxon>
        <taxon>Ecdysozoa</taxon>
        <taxon>Nematoda</taxon>
        <taxon>Chromadorea</taxon>
        <taxon>Rhabditida</taxon>
        <taxon>Rhabditina</taxon>
        <taxon>Rhabditomorpha</taxon>
        <taxon>Strongyloidea</taxon>
        <taxon>Trichostrongylidae</taxon>
        <taxon>Haemonchus</taxon>
    </lineage>
</organism>
<name>A0A0N4WWN7_HAEPC</name>
<feature type="transmembrane region" description="Helical" evidence="1">
    <location>
        <begin position="88"/>
        <end position="107"/>
    </location>
</feature>
<reference evidence="4" key="1">
    <citation type="submission" date="2017-02" db="UniProtKB">
        <authorList>
            <consortium name="WormBaseParasite"/>
        </authorList>
    </citation>
    <scope>IDENTIFICATION</scope>
</reference>
<reference evidence="2 3" key="2">
    <citation type="submission" date="2018-11" db="EMBL/GenBank/DDBJ databases">
        <authorList>
            <consortium name="Pathogen Informatics"/>
        </authorList>
    </citation>
    <scope>NUCLEOTIDE SEQUENCE [LARGE SCALE GENOMIC DNA]</scope>
    <source>
        <strain evidence="2 3">MHpl1</strain>
    </source>
</reference>
<evidence type="ECO:0000313" key="2">
    <source>
        <dbReference type="EMBL" id="VDO59034.1"/>
    </source>
</evidence>